<feature type="region of interest" description="Disordered" evidence="1">
    <location>
        <begin position="355"/>
        <end position="391"/>
    </location>
</feature>
<reference evidence="4" key="2">
    <citation type="submission" date="2015-01" db="EMBL/GenBank/DDBJ databases">
        <title>Evolutionary Origins and Diversification of the Mycorrhizal Mutualists.</title>
        <authorList>
            <consortium name="DOE Joint Genome Institute"/>
            <consortium name="Mycorrhizal Genomics Consortium"/>
            <person name="Kohler A."/>
            <person name="Kuo A."/>
            <person name="Nagy L.G."/>
            <person name="Floudas D."/>
            <person name="Copeland A."/>
            <person name="Barry K.W."/>
            <person name="Cichocki N."/>
            <person name="Veneault-Fourrey C."/>
            <person name="LaButti K."/>
            <person name="Lindquist E.A."/>
            <person name="Lipzen A."/>
            <person name="Lundell T."/>
            <person name="Morin E."/>
            <person name="Murat C."/>
            <person name="Riley R."/>
            <person name="Ohm R."/>
            <person name="Sun H."/>
            <person name="Tunlid A."/>
            <person name="Henrissat B."/>
            <person name="Grigoriev I.V."/>
            <person name="Hibbett D.S."/>
            <person name="Martin F."/>
        </authorList>
    </citation>
    <scope>NUCLEOTIDE SEQUENCE [LARGE SCALE GENOMIC DNA]</scope>
    <source>
        <strain evidence="4">Ve08.2h10</strain>
    </source>
</reference>
<evidence type="ECO:0000313" key="4">
    <source>
        <dbReference type="Proteomes" id="UP000054538"/>
    </source>
</evidence>
<keyword evidence="2" id="KW-0812">Transmembrane</keyword>
<dbReference type="Proteomes" id="UP000054538">
    <property type="component" value="Unassembled WGS sequence"/>
</dbReference>
<feature type="transmembrane region" description="Helical" evidence="2">
    <location>
        <begin position="119"/>
        <end position="141"/>
    </location>
</feature>
<dbReference type="InParanoid" id="A0A0D0EBF0"/>
<evidence type="ECO:0000313" key="3">
    <source>
        <dbReference type="EMBL" id="KIK97505.1"/>
    </source>
</evidence>
<accession>A0A0D0EBF0</accession>
<evidence type="ECO:0000256" key="2">
    <source>
        <dbReference type="SAM" id="Phobius"/>
    </source>
</evidence>
<name>A0A0D0EBF0_9AGAM</name>
<keyword evidence="2" id="KW-1133">Transmembrane helix</keyword>
<dbReference type="AlphaFoldDB" id="A0A0D0EBF0"/>
<dbReference type="OrthoDB" id="2983908at2759"/>
<keyword evidence="4" id="KW-1185">Reference proteome</keyword>
<proteinExistence type="predicted"/>
<organism evidence="3 4">
    <name type="scientific">Paxillus rubicundulus Ve08.2h10</name>
    <dbReference type="NCBI Taxonomy" id="930991"/>
    <lineage>
        <taxon>Eukaryota</taxon>
        <taxon>Fungi</taxon>
        <taxon>Dikarya</taxon>
        <taxon>Basidiomycota</taxon>
        <taxon>Agaricomycotina</taxon>
        <taxon>Agaricomycetes</taxon>
        <taxon>Agaricomycetidae</taxon>
        <taxon>Boletales</taxon>
        <taxon>Paxilineae</taxon>
        <taxon>Paxillaceae</taxon>
        <taxon>Paxillus</taxon>
    </lineage>
</organism>
<gene>
    <name evidence="3" type="ORF">PAXRUDRAFT_136159</name>
</gene>
<dbReference type="EMBL" id="KN824932">
    <property type="protein sequence ID" value="KIK97505.1"/>
    <property type="molecule type" value="Genomic_DNA"/>
</dbReference>
<keyword evidence="2" id="KW-0472">Membrane</keyword>
<dbReference type="HOGENOM" id="CLU_032062_0_0_1"/>
<reference evidence="3 4" key="1">
    <citation type="submission" date="2014-04" db="EMBL/GenBank/DDBJ databases">
        <authorList>
            <consortium name="DOE Joint Genome Institute"/>
            <person name="Kuo A."/>
            <person name="Kohler A."/>
            <person name="Jargeat P."/>
            <person name="Nagy L.G."/>
            <person name="Floudas D."/>
            <person name="Copeland A."/>
            <person name="Barry K.W."/>
            <person name="Cichocki N."/>
            <person name="Veneault-Fourrey C."/>
            <person name="LaButti K."/>
            <person name="Lindquist E.A."/>
            <person name="Lipzen A."/>
            <person name="Lundell T."/>
            <person name="Morin E."/>
            <person name="Murat C."/>
            <person name="Sun H."/>
            <person name="Tunlid A."/>
            <person name="Henrissat B."/>
            <person name="Grigoriev I.V."/>
            <person name="Hibbett D.S."/>
            <person name="Martin F."/>
            <person name="Nordberg H.P."/>
            <person name="Cantor M.N."/>
            <person name="Hua S.X."/>
        </authorList>
    </citation>
    <scope>NUCLEOTIDE SEQUENCE [LARGE SCALE GENOMIC DNA]</scope>
    <source>
        <strain evidence="3 4">Ve08.2h10</strain>
    </source>
</reference>
<protein>
    <submittedName>
        <fullName evidence="3">Uncharacterized protein</fullName>
    </submittedName>
</protein>
<sequence>MNEYVVHEITKVPAPIPDTGLPPPSDDTAAYYTAPLLPSSQTSPASKTTSTHLHTAPLSTFIPLPSLKTLNLTGVEGEVIHSPVIQPTLTPKPAQGAAAGVDQYTRPPVASSHRLSTTAIVALSVSGGLLVLVIAILVQLFKRPRRRRTPTPSLPILQDGTFQDDKFESEGSPVFGGKERLSPSLRSTKGNTGLWAWTQYHSGILKPAPAVTVTRASSQNQQSGTVDSSTHDIVGDDKAVSVQGHQYPFMGIGNVAHKNTSGAPLQPVQNAITRAVSRLSTVSMSLYPNSPGSYSQIAADVGLAIDGALDERSSPLIPKHKDKIAVSRNRASMIAPLSAKDPTALRRSQSFAYGGMEPTSSISENRVPSNGGRARIKSTYYTPGPYPRISTTPTSYLRQDRGGHIDGTHHNPGVQRLDSRRGRDLTTALGLVSPIPPSPQPTLYPDDSMSVIGEAKKVTVVGHSQKKPVPKRSSYYDQALESPPSDTAALGSLMMVDFAASKSTASLVNIRPSEAARTREVQGGAPNGYSLAPLGKTNMKKRVADKPPRVPSPPPMPSLAQMALQHANPEAYGDYHSPTYSIYGLYDGDRKSRGTSFGY</sequence>
<dbReference type="STRING" id="930991.A0A0D0EBF0"/>
<evidence type="ECO:0000256" key="1">
    <source>
        <dbReference type="SAM" id="MobiDB-lite"/>
    </source>
</evidence>
<feature type="compositionally biased region" description="Polar residues" evidence="1">
    <location>
        <begin position="358"/>
        <end position="368"/>
    </location>
</feature>